<accession>A0A146K106</accession>
<dbReference type="Gene3D" id="3.80.10.10">
    <property type="entry name" value="Ribonuclease Inhibitor"/>
    <property type="match status" value="1"/>
</dbReference>
<name>A0A146K106_9EUKA</name>
<sequence length="173" mass="19577">CQAEDESVIDCKNQFNTIILPNLKEKQQFGNEVLDVFYNCDVLVAKRMTRICQNSFEDSSIKKIVCPNLQVLEDDALNSAGLLKSVDLQNVEQFGKNSLDWCYILESIVNYKAASIDNCISECHSLKKVILRKVEAVNQNFLSGSDVAYLSKPQLQKITEIESEKQSDGEKEF</sequence>
<reference evidence="1" key="1">
    <citation type="submission" date="2015-07" db="EMBL/GenBank/DDBJ databases">
        <title>Adaptation to a free-living lifestyle via gene acquisitions in the diplomonad Trepomonas sp. PC1.</title>
        <authorList>
            <person name="Xu F."/>
            <person name="Jerlstrom-Hultqvist J."/>
            <person name="Kolisko M."/>
            <person name="Simpson A.G.B."/>
            <person name="Roger A.J."/>
            <person name="Svard S.G."/>
            <person name="Andersson J.O."/>
        </authorList>
    </citation>
    <scope>NUCLEOTIDE SEQUENCE</scope>
    <source>
        <strain evidence="1">PC1</strain>
    </source>
</reference>
<dbReference type="EMBL" id="GDID01006006">
    <property type="protein sequence ID" value="JAP90600.1"/>
    <property type="molecule type" value="Transcribed_RNA"/>
</dbReference>
<feature type="non-terminal residue" evidence="1">
    <location>
        <position position="1"/>
    </location>
</feature>
<proteinExistence type="predicted"/>
<dbReference type="AlphaFoldDB" id="A0A146K106"/>
<dbReference type="Pfam" id="PF13306">
    <property type="entry name" value="LRR_5"/>
    <property type="match status" value="1"/>
</dbReference>
<dbReference type="InterPro" id="IPR032675">
    <property type="entry name" value="LRR_dom_sf"/>
</dbReference>
<organism evidence="1">
    <name type="scientific">Trepomonas sp. PC1</name>
    <dbReference type="NCBI Taxonomy" id="1076344"/>
    <lineage>
        <taxon>Eukaryota</taxon>
        <taxon>Metamonada</taxon>
        <taxon>Diplomonadida</taxon>
        <taxon>Hexamitidae</taxon>
        <taxon>Hexamitinae</taxon>
        <taxon>Trepomonas</taxon>
    </lineage>
</organism>
<evidence type="ECO:0000313" key="1">
    <source>
        <dbReference type="EMBL" id="JAP90600.1"/>
    </source>
</evidence>
<feature type="non-terminal residue" evidence="1">
    <location>
        <position position="173"/>
    </location>
</feature>
<protein>
    <submittedName>
        <fullName evidence="1">Leucine rich repeats-containing protein</fullName>
    </submittedName>
</protein>
<gene>
    <name evidence="1" type="ORF">TPC1_20101</name>
</gene>
<dbReference type="InterPro" id="IPR026906">
    <property type="entry name" value="LRR_5"/>
</dbReference>